<organism evidence="1 2">
    <name type="scientific">Trichonephila clavipes</name>
    <name type="common">Golden silk orbweaver</name>
    <name type="synonym">Nephila clavipes</name>
    <dbReference type="NCBI Taxonomy" id="2585209"/>
    <lineage>
        <taxon>Eukaryota</taxon>
        <taxon>Metazoa</taxon>
        <taxon>Ecdysozoa</taxon>
        <taxon>Arthropoda</taxon>
        <taxon>Chelicerata</taxon>
        <taxon>Arachnida</taxon>
        <taxon>Araneae</taxon>
        <taxon>Araneomorphae</taxon>
        <taxon>Entelegynae</taxon>
        <taxon>Araneoidea</taxon>
        <taxon>Nephilidae</taxon>
        <taxon>Trichonephila</taxon>
    </lineage>
</organism>
<reference evidence="1" key="1">
    <citation type="submission" date="2020-08" db="EMBL/GenBank/DDBJ databases">
        <title>Multicomponent nature underlies the extraordinary mechanical properties of spider dragline silk.</title>
        <authorList>
            <person name="Kono N."/>
            <person name="Nakamura H."/>
            <person name="Mori M."/>
            <person name="Yoshida Y."/>
            <person name="Ohtoshi R."/>
            <person name="Malay A.D."/>
            <person name="Moran D.A.P."/>
            <person name="Tomita M."/>
            <person name="Numata K."/>
            <person name="Arakawa K."/>
        </authorList>
    </citation>
    <scope>NUCLEOTIDE SEQUENCE</scope>
</reference>
<accession>A0A8X6WHW2</accession>
<evidence type="ECO:0000313" key="1">
    <source>
        <dbReference type="EMBL" id="GFY34196.1"/>
    </source>
</evidence>
<dbReference type="AlphaFoldDB" id="A0A8X6WHW2"/>
<gene>
    <name evidence="1" type="ORF">TNCV_2504991</name>
</gene>
<comment type="caution">
    <text evidence="1">The sequence shown here is derived from an EMBL/GenBank/DDBJ whole genome shotgun (WGS) entry which is preliminary data.</text>
</comment>
<protein>
    <submittedName>
        <fullName evidence="1">Uncharacterized protein</fullName>
    </submittedName>
</protein>
<evidence type="ECO:0000313" key="2">
    <source>
        <dbReference type="Proteomes" id="UP000887159"/>
    </source>
</evidence>
<keyword evidence="2" id="KW-1185">Reference proteome</keyword>
<dbReference type="Proteomes" id="UP000887159">
    <property type="component" value="Unassembled WGS sequence"/>
</dbReference>
<sequence length="172" mass="20621">MTLIDDLRLRMPLRRNRRQYEQLTDFEPYNRLPGWYSRPPPRSGDMWYWARTRDKASHGPIPIPLGYRGHSVKRQEQLLSWPPHSKFPHQAKRNSCKIGWNYLKDLPMWPRRKAVAEFRLTTGHVCLLNRLHQIHVAQVPFCTLCDFRENMDADHIRRCPVLRGSCLCDLYW</sequence>
<name>A0A8X6WHW2_TRICX</name>
<dbReference type="EMBL" id="BMAU01021422">
    <property type="protein sequence ID" value="GFY34196.1"/>
    <property type="molecule type" value="Genomic_DNA"/>
</dbReference>
<proteinExistence type="predicted"/>